<evidence type="ECO:0000256" key="9">
    <source>
        <dbReference type="ARBA" id="ARBA00023150"/>
    </source>
</evidence>
<dbReference type="Pfam" id="PF02597">
    <property type="entry name" value="ThiS"/>
    <property type="match status" value="1"/>
</dbReference>
<dbReference type="PANTHER" id="PTHR24298">
    <property type="entry name" value="FLAVONOID 3'-MONOOXYGENASE-RELATED"/>
    <property type="match status" value="1"/>
</dbReference>
<dbReference type="SUPFAM" id="SSF48264">
    <property type="entry name" value="Cytochrome P450"/>
    <property type="match status" value="1"/>
</dbReference>
<dbReference type="PANTHER" id="PTHR24298:SF366">
    <property type="entry name" value="OS06G0328900 PROTEIN"/>
    <property type="match status" value="1"/>
</dbReference>
<comment type="pathway">
    <text evidence="2">Cofactor biosynthesis; molybdopterin biosynthesis.</text>
</comment>
<evidence type="ECO:0000313" key="11">
    <source>
        <dbReference type="EMBL" id="TVU29691.1"/>
    </source>
</evidence>
<keyword evidence="7" id="KW-1133">Transmembrane helix</keyword>
<evidence type="ECO:0000256" key="8">
    <source>
        <dbReference type="ARBA" id="ARBA00023136"/>
    </source>
</evidence>
<dbReference type="GO" id="GO:0005829">
    <property type="term" value="C:cytosol"/>
    <property type="evidence" value="ECO:0007669"/>
    <property type="project" value="InterPro"/>
</dbReference>
<dbReference type="AlphaFoldDB" id="A0A5J9V2U1"/>
<dbReference type="GO" id="GO:0000166">
    <property type="term" value="F:nucleotide binding"/>
    <property type="evidence" value="ECO:0007669"/>
    <property type="project" value="UniProtKB-KW"/>
</dbReference>
<dbReference type="FunFam" id="3.10.20.30:FF:000010">
    <property type="entry name" value="Molybdopterin synthase sulfur carrier subunit"/>
    <property type="match status" value="1"/>
</dbReference>
<dbReference type="InterPro" id="IPR051103">
    <property type="entry name" value="Plant_metabolite_P450s"/>
</dbReference>
<evidence type="ECO:0000256" key="3">
    <source>
        <dbReference type="ARBA" id="ARBA00022553"/>
    </source>
</evidence>
<evidence type="ECO:0000256" key="5">
    <source>
        <dbReference type="ARBA" id="ARBA00022723"/>
    </source>
</evidence>
<dbReference type="Pfam" id="PF00067">
    <property type="entry name" value="p450"/>
    <property type="match status" value="1"/>
</dbReference>
<comment type="subcellular location">
    <subcellularLocation>
        <location evidence="1">Membrane</location>
        <topology evidence="1">Single-pass membrane protein</topology>
    </subcellularLocation>
</comment>
<comment type="caution">
    <text evidence="11">The sequence shown here is derived from an EMBL/GenBank/DDBJ whole genome shotgun (WGS) entry which is preliminary data.</text>
</comment>
<dbReference type="InterPro" id="IPR001128">
    <property type="entry name" value="Cyt_P450"/>
</dbReference>
<dbReference type="Gene3D" id="1.10.630.10">
    <property type="entry name" value="Cytochrome P450"/>
    <property type="match status" value="1"/>
</dbReference>
<dbReference type="Gene3D" id="3.10.20.30">
    <property type="match status" value="1"/>
</dbReference>
<keyword evidence="3" id="KW-0597">Phosphoprotein</keyword>
<proteinExistence type="inferred from homology"/>
<dbReference type="OrthoDB" id="5531344at2759"/>
<dbReference type="NCBIfam" id="TIGR01682">
    <property type="entry name" value="moaD"/>
    <property type="match status" value="1"/>
</dbReference>
<feature type="region of interest" description="Disordered" evidence="10">
    <location>
        <begin position="400"/>
        <end position="428"/>
    </location>
</feature>
<protein>
    <recommendedName>
        <fullName evidence="13">MOCS2A</fullName>
    </recommendedName>
</protein>
<dbReference type="InterPro" id="IPR012675">
    <property type="entry name" value="Beta-grasp_dom_sf"/>
</dbReference>
<name>A0A5J9V2U1_9POAL</name>
<dbReference type="CDD" id="cd00754">
    <property type="entry name" value="Ubl_MoaD"/>
    <property type="match status" value="1"/>
</dbReference>
<dbReference type="InterPro" id="IPR028887">
    <property type="entry name" value="MOCS2A_euk"/>
</dbReference>
<dbReference type="GO" id="GO:0006777">
    <property type="term" value="P:Mo-molybdopterin cofactor biosynthetic process"/>
    <property type="evidence" value="ECO:0007669"/>
    <property type="project" value="UniProtKB-KW"/>
</dbReference>
<dbReference type="InterPro" id="IPR003749">
    <property type="entry name" value="ThiS/MoaD-like"/>
</dbReference>
<dbReference type="GO" id="GO:0016020">
    <property type="term" value="C:membrane"/>
    <property type="evidence" value="ECO:0007669"/>
    <property type="project" value="UniProtKB-SubCell"/>
</dbReference>
<reference evidence="11 12" key="1">
    <citation type="journal article" date="2019" name="Sci. Rep.">
        <title>A high-quality genome of Eragrostis curvula grass provides insights into Poaceae evolution and supports new strategies to enhance forage quality.</title>
        <authorList>
            <person name="Carballo J."/>
            <person name="Santos B.A.C.M."/>
            <person name="Zappacosta D."/>
            <person name="Garbus I."/>
            <person name="Selva J.P."/>
            <person name="Gallo C.A."/>
            <person name="Diaz A."/>
            <person name="Albertini E."/>
            <person name="Caccamo M."/>
            <person name="Echenique V."/>
        </authorList>
    </citation>
    <scope>NUCLEOTIDE SEQUENCE [LARGE SCALE GENOMIC DNA]</scope>
    <source>
        <strain evidence="12">cv. Victoria</strain>
        <tissue evidence="11">Leaf</tissue>
    </source>
</reference>
<evidence type="ECO:0000256" key="6">
    <source>
        <dbReference type="ARBA" id="ARBA00022741"/>
    </source>
</evidence>
<keyword evidence="4" id="KW-0812">Transmembrane</keyword>
<dbReference type="GO" id="GO:0005506">
    <property type="term" value="F:iron ion binding"/>
    <property type="evidence" value="ECO:0007669"/>
    <property type="project" value="InterPro"/>
</dbReference>
<evidence type="ECO:0000256" key="7">
    <source>
        <dbReference type="ARBA" id="ARBA00022989"/>
    </source>
</evidence>
<dbReference type="HAMAP" id="MF_03051">
    <property type="entry name" value="MOCS2A"/>
    <property type="match status" value="1"/>
</dbReference>
<evidence type="ECO:0000256" key="2">
    <source>
        <dbReference type="ARBA" id="ARBA00005046"/>
    </source>
</evidence>
<sequence>MRHSDGLGWSWADGLGGLANPCSGLGDVPTFVVDDGAAAVDALVRRADAFSDSAGGPSTTISGGRFPNITSLPYGPRWVALRRNLASEAFHPVRGLARAAPQRTRVAAALVDDIAARSSGDAGSSGVVVPVRECLYAALFALNVATCFGDGVASGEQVEVMRVAQQAFLNMVPSFRIMPCVRAVVCQVARLLYADRWKQMVQCRRRQEELYIPLIRACQERRRRTPDTATSYVDTLLDVEVPTTEDGGGDPHRRRKLCEGEMVSLVSEYLGAATGNVEAALEWALANLVRRPDIQSRLRGEVEAAGGEAAPCAYLRAVVMESLRRHPPQSAVQRHVSSDVVVGGTPVAGGTMVVFSLEDIGRDAKIMPAAQSDTHAAVAVVQSDTGTSVQQFRLARSTTRGGGQQLLPAMAPNPKDAAPADEDRLAAEPPAPKAKVKVLYFARARDLTGVAESSLEVPAGSTAGECLAKILAEFPKLEEIRSSMVLALNEDYAPDSSPVADGDELAVIPPISGG</sequence>
<dbReference type="EMBL" id="RWGY01000011">
    <property type="protein sequence ID" value="TVU29691.1"/>
    <property type="molecule type" value="Genomic_DNA"/>
</dbReference>
<evidence type="ECO:0000313" key="12">
    <source>
        <dbReference type="Proteomes" id="UP000324897"/>
    </source>
</evidence>
<evidence type="ECO:0000256" key="4">
    <source>
        <dbReference type="ARBA" id="ARBA00022692"/>
    </source>
</evidence>
<keyword evidence="5" id="KW-0479">Metal-binding</keyword>
<keyword evidence="12" id="KW-1185">Reference proteome</keyword>
<organism evidence="11 12">
    <name type="scientific">Eragrostis curvula</name>
    <name type="common">weeping love grass</name>
    <dbReference type="NCBI Taxonomy" id="38414"/>
    <lineage>
        <taxon>Eukaryota</taxon>
        <taxon>Viridiplantae</taxon>
        <taxon>Streptophyta</taxon>
        <taxon>Embryophyta</taxon>
        <taxon>Tracheophyta</taxon>
        <taxon>Spermatophyta</taxon>
        <taxon>Magnoliopsida</taxon>
        <taxon>Liliopsida</taxon>
        <taxon>Poales</taxon>
        <taxon>Poaceae</taxon>
        <taxon>PACMAD clade</taxon>
        <taxon>Chloridoideae</taxon>
        <taxon>Eragrostideae</taxon>
        <taxon>Eragrostidinae</taxon>
        <taxon>Eragrostis</taxon>
    </lineage>
</organism>
<dbReference type="InterPro" id="IPR016155">
    <property type="entry name" value="Mopterin_synth/thiamin_S_b"/>
</dbReference>
<keyword evidence="6" id="KW-0547">Nucleotide-binding</keyword>
<dbReference type="GO" id="GO:0020037">
    <property type="term" value="F:heme binding"/>
    <property type="evidence" value="ECO:0007669"/>
    <property type="project" value="InterPro"/>
</dbReference>
<evidence type="ECO:0000256" key="1">
    <source>
        <dbReference type="ARBA" id="ARBA00004167"/>
    </source>
</evidence>
<dbReference type="Gramene" id="TVU29691">
    <property type="protein sequence ID" value="TVU29691"/>
    <property type="gene ID" value="EJB05_21269"/>
</dbReference>
<accession>A0A5J9V2U1</accession>
<feature type="non-terminal residue" evidence="11">
    <location>
        <position position="1"/>
    </location>
</feature>
<dbReference type="SUPFAM" id="SSF54285">
    <property type="entry name" value="MoaD/ThiS"/>
    <property type="match status" value="1"/>
</dbReference>
<dbReference type="InterPro" id="IPR036396">
    <property type="entry name" value="Cyt_P450_sf"/>
</dbReference>
<evidence type="ECO:0008006" key="13">
    <source>
        <dbReference type="Google" id="ProtNLM"/>
    </source>
</evidence>
<gene>
    <name evidence="11" type="ORF">EJB05_21269</name>
</gene>
<dbReference type="Proteomes" id="UP000324897">
    <property type="component" value="Chromosome 1"/>
</dbReference>
<evidence type="ECO:0000256" key="10">
    <source>
        <dbReference type="SAM" id="MobiDB-lite"/>
    </source>
</evidence>
<dbReference type="GO" id="GO:0016709">
    <property type="term" value="F:oxidoreductase activity, acting on paired donors, with incorporation or reduction of molecular oxygen, NAD(P)H as one donor, and incorporation of one atom of oxygen"/>
    <property type="evidence" value="ECO:0007669"/>
    <property type="project" value="TreeGrafter"/>
</dbReference>
<keyword evidence="9" id="KW-0501">Molybdenum cofactor biosynthesis</keyword>
<keyword evidence="8" id="KW-0472">Membrane</keyword>